<protein>
    <submittedName>
        <fullName evidence="1">Uncharacterized protein</fullName>
    </submittedName>
</protein>
<evidence type="ECO:0000313" key="1">
    <source>
        <dbReference type="EMBL" id="AMD85112.1"/>
    </source>
</evidence>
<proteinExistence type="predicted"/>
<dbReference type="EMBL" id="CP014227">
    <property type="protein sequence ID" value="AMD85112.1"/>
    <property type="molecule type" value="Genomic_DNA"/>
</dbReference>
<reference evidence="1 2" key="1">
    <citation type="submission" date="2016-02" db="EMBL/GenBank/DDBJ databases">
        <authorList>
            <person name="Holder M.E."/>
            <person name="Ajami N.J."/>
            <person name="Petrosino J.F."/>
        </authorList>
    </citation>
    <scope>NUCLEOTIDE SEQUENCE [LARGE SCALE GENOMIC DNA]</scope>
    <source>
        <strain evidence="1 2">CCUG 32990</strain>
    </source>
</reference>
<name>A0ABM5XCU7_9FLAO</name>
<evidence type="ECO:0000313" key="2">
    <source>
        <dbReference type="Proteomes" id="UP000065822"/>
    </source>
</evidence>
<organism evidence="1 2">
    <name type="scientific">Capnocytophaga haemolytica</name>
    <dbReference type="NCBI Taxonomy" id="45243"/>
    <lineage>
        <taxon>Bacteria</taxon>
        <taxon>Pseudomonadati</taxon>
        <taxon>Bacteroidota</taxon>
        <taxon>Flavobacteriia</taxon>
        <taxon>Flavobacteriales</taxon>
        <taxon>Flavobacteriaceae</taxon>
        <taxon>Capnocytophaga</taxon>
    </lineage>
</organism>
<keyword evidence="2" id="KW-1185">Reference proteome</keyword>
<dbReference type="Proteomes" id="UP000065822">
    <property type="component" value="Chromosome"/>
</dbReference>
<accession>A0ABM5XCU7</accession>
<gene>
    <name evidence="1" type="ORF">AXF12_06015</name>
</gene>
<sequence>MPRKKAHLFDCLNILIDKLPNEYQTKMRYDLKALELLVEWQTQLHLFYELGKIKIHADKAKELLMSNI</sequence>